<evidence type="ECO:0000256" key="2">
    <source>
        <dbReference type="SAM" id="MobiDB-lite"/>
    </source>
</evidence>
<feature type="domain" description="Glycosyl transferase family 1" evidence="3">
    <location>
        <begin position="189"/>
        <end position="336"/>
    </location>
</feature>
<dbReference type="InterPro" id="IPR001296">
    <property type="entry name" value="Glyco_trans_1"/>
</dbReference>
<gene>
    <name evidence="4" type="ORF">ABID08_005022</name>
</gene>
<keyword evidence="5" id="KW-1185">Reference proteome</keyword>
<sequence length="681" mass="73718">MAASTFAINGRFLTQDMTGVQRYARNVVKAMDESVASDGSTILVPANASELQLQRIRLKKAGQLTGHAWEQTELACLSGTHRLLNLCNTAPVAKADQIVCIHDANIFAAPQSYSRSFRVLYHNLQPLLVRRSIRIASVSHAAARQLARHLPIRLSDIAVLPNGHEHALHWDPSLAKLAPDLLASRGTPRPFVLALGSRALHKNLSLLIEIAPELEDMNLDIVIAGGGDGIFATQTLPRQPNVLLLGRVTDHDLAHLMDRALCLAFPSLTEGFGLPIVEAMARSCPVVASHCASMPEVCGDAALVASPFEPGEWIAHIRSLQSSQQLREDLAGRGREQVRQFSWERTAKGYLELIDNPGAEVKCHAAANANSPRVSVIFATRGRPDIVAATVRHFLATQSLKPEAVLISCVDPSDAGDLAEHPDVTIITGPPGLAAQRNSALRHVQPGTEVVAFFDDDFVADGNWLASAVQAFRDESQVAAFTGGVLADGIKGPGISFRDAVQLVAAGQPEATWLEPFSPYGCNMAFRFSSIGNVRFDERLVLYGWLEDRDFAATLAKRGGRLVKSGLAFGVHMGVKSGRVSGERLGYSQIINPIYMMKKGTMSLPKVIGQIFRNAASNFGRAVWPEPFIDRRGRAKGNLLAALDALRGRLEPERAAAIAAPTTHNHLDDRSTNDVQQTPPY</sequence>
<evidence type="ECO:0000259" key="3">
    <source>
        <dbReference type="Pfam" id="PF00534"/>
    </source>
</evidence>
<dbReference type="SUPFAM" id="SSF53756">
    <property type="entry name" value="UDP-Glycosyltransferase/glycogen phosphorylase"/>
    <property type="match status" value="1"/>
</dbReference>
<dbReference type="CDD" id="cd03809">
    <property type="entry name" value="GT4_MtfB-like"/>
    <property type="match status" value="1"/>
</dbReference>
<dbReference type="Pfam" id="PF13641">
    <property type="entry name" value="Glyco_tranf_2_3"/>
    <property type="match status" value="1"/>
</dbReference>
<dbReference type="PANTHER" id="PTHR46401:SF2">
    <property type="entry name" value="GLYCOSYLTRANSFERASE WBBK-RELATED"/>
    <property type="match status" value="1"/>
</dbReference>
<evidence type="ECO:0000256" key="1">
    <source>
        <dbReference type="ARBA" id="ARBA00022679"/>
    </source>
</evidence>
<dbReference type="RefSeq" id="WP_168298035.1">
    <property type="nucleotide sequence ID" value="NZ_CP071605.1"/>
</dbReference>
<dbReference type="InterPro" id="IPR029044">
    <property type="entry name" value="Nucleotide-diphossugar_trans"/>
</dbReference>
<dbReference type="SUPFAM" id="SSF53448">
    <property type="entry name" value="Nucleotide-diphospho-sugar transferases"/>
    <property type="match status" value="1"/>
</dbReference>
<comment type="caution">
    <text evidence="4">The sequence shown here is derived from an EMBL/GenBank/DDBJ whole genome shotgun (WGS) entry which is preliminary data.</text>
</comment>
<evidence type="ECO:0000313" key="4">
    <source>
        <dbReference type="EMBL" id="MET3757641.1"/>
    </source>
</evidence>
<proteinExistence type="predicted"/>
<reference evidence="4 5" key="1">
    <citation type="submission" date="2024-06" db="EMBL/GenBank/DDBJ databases">
        <title>Genomic Encyclopedia of Type Strains, Phase IV (KMG-IV): sequencing the most valuable type-strain genomes for metagenomic binning, comparative biology and taxonomic classification.</title>
        <authorList>
            <person name="Goeker M."/>
        </authorList>
    </citation>
    <scope>NUCLEOTIDE SEQUENCE [LARGE SCALE GENOMIC DNA]</scope>
    <source>
        <strain evidence="4 5">DSM 29288</strain>
    </source>
</reference>
<feature type="region of interest" description="Disordered" evidence="2">
    <location>
        <begin position="660"/>
        <end position="681"/>
    </location>
</feature>
<dbReference type="GeneID" id="91150908"/>
<name>A0ABV2MMG1_9HYPH</name>
<dbReference type="Proteomes" id="UP001549077">
    <property type="component" value="Unassembled WGS sequence"/>
</dbReference>
<keyword evidence="1" id="KW-0808">Transferase</keyword>
<dbReference type="Pfam" id="PF00534">
    <property type="entry name" value="Glycos_transf_1"/>
    <property type="match status" value="1"/>
</dbReference>
<dbReference type="CDD" id="cd00761">
    <property type="entry name" value="Glyco_tranf_GTA_type"/>
    <property type="match status" value="1"/>
</dbReference>
<evidence type="ECO:0000313" key="5">
    <source>
        <dbReference type="Proteomes" id="UP001549077"/>
    </source>
</evidence>
<dbReference type="EMBL" id="JBEPMY010000019">
    <property type="protein sequence ID" value="MET3757641.1"/>
    <property type="molecule type" value="Genomic_DNA"/>
</dbReference>
<accession>A0ABV2MMG1</accession>
<dbReference type="PANTHER" id="PTHR46401">
    <property type="entry name" value="GLYCOSYLTRANSFERASE WBBK-RELATED"/>
    <property type="match status" value="1"/>
</dbReference>
<dbReference type="Gene3D" id="3.40.50.2000">
    <property type="entry name" value="Glycogen Phosphorylase B"/>
    <property type="match status" value="2"/>
</dbReference>
<organism evidence="4 5">
    <name type="scientific">Rhizobium binae</name>
    <dbReference type="NCBI Taxonomy" id="1138190"/>
    <lineage>
        <taxon>Bacteria</taxon>
        <taxon>Pseudomonadati</taxon>
        <taxon>Pseudomonadota</taxon>
        <taxon>Alphaproteobacteria</taxon>
        <taxon>Hyphomicrobiales</taxon>
        <taxon>Rhizobiaceae</taxon>
        <taxon>Rhizobium/Agrobacterium group</taxon>
        <taxon>Rhizobium</taxon>
    </lineage>
</organism>
<protein>
    <submittedName>
        <fullName evidence="4">Glycosyltransferase involved in cell wall biosynthesis/GT2 family glycosyltransferase</fullName>
    </submittedName>
</protein>
<dbReference type="Gene3D" id="3.90.550.10">
    <property type="entry name" value="Spore Coat Polysaccharide Biosynthesis Protein SpsA, Chain A"/>
    <property type="match status" value="1"/>
</dbReference>